<keyword evidence="2 13" id="KW-0489">Methyltransferase</keyword>
<evidence type="ECO:0000256" key="8">
    <source>
        <dbReference type="ARBA" id="ARBA00047306"/>
    </source>
</evidence>
<evidence type="ECO:0000256" key="10">
    <source>
        <dbReference type="ARBA" id="ARBA00048167"/>
    </source>
</evidence>
<dbReference type="RefSeq" id="XP_002171786.1">
    <property type="nucleotide sequence ID" value="XM_002171750.2"/>
</dbReference>
<gene>
    <name evidence="14" type="primary">tae1</name>
    <name evidence="13" type="ORF">SJAG_00508</name>
</gene>
<keyword evidence="3" id="KW-0808">Transferase</keyword>
<organism evidence="13 15">
    <name type="scientific">Schizosaccharomyces japonicus (strain yFS275 / FY16936)</name>
    <name type="common">Fission yeast</name>
    <dbReference type="NCBI Taxonomy" id="402676"/>
    <lineage>
        <taxon>Eukaryota</taxon>
        <taxon>Fungi</taxon>
        <taxon>Dikarya</taxon>
        <taxon>Ascomycota</taxon>
        <taxon>Taphrinomycotina</taxon>
        <taxon>Schizosaccharomycetes</taxon>
        <taxon>Schizosaccharomycetales</taxon>
        <taxon>Schizosaccharomycetaceae</taxon>
        <taxon>Schizosaccharomyces</taxon>
    </lineage>
</organism>
<dbReference type="OrthoDB" id="1298661at2759"/>
<dbReference type="PIRSF" id="PIRSF016958">
    <property type="entry name" value="DUF858_MeTrfase_lik"/>
    <property type="match status" value="1"/>
</dbReference>
<evidence type="ECO:0000256" key="11">
    <source>
        <dbReference type="ARBA" id="ARBA00082558"/>
    </source>
</evidence>
<evidence type="ECO:0000313" key="15">
    <source>
        <dbReference type="Proteomes" id="UP000001744"/>
    </source>
</evidence>
<evidence type="ECO:0000256" key="9">
    <source>
        <dbReference type="ARBA" id="ARBA00047885"/>
    </source>
</evidence>
<evidence type="ECO:0000313" key="13">
    <source>
        <dbReference type="EMBL" id="EEB05493.1"/>
    </source>
</evidence>
<dbReference type="GO" id="GO:0032259">
    <property type="term" value="P:methylation"/>
    <property type="evidence" value="ECO:0007669"/>
    <property type="project" value="UniProtKB-KW"/>
</dbReference>
<dbReference type="EMBL" id="KE651166">
    <property type="protein sequence ID" value="EEB05493.1"/>
    <property type="molecule type" value="Genomic_DNA"/>
</dbReference>
<accession>B6JVU2</accession>
<evidence type="ECO:0000256" key="7">
    <source>
        <dbReference type="ARBA" id="ARBA00043129"/>
    </source>
</evidence>
<reference evidence="13 15" key="1">
    <citation type="journal article" date="2011" name="Science">
        <title>Comparative functional genomics of the fission yeasts.</title>
        <authorList>
            <person name="Rhind N."/>
            <person name="Chen Z."/>
            <person name="Yassour M."/>
            <person name="Thompson D.A."/>
            <person name="Haas B.J."/>
            <person name="Habib N."/>
            <person name="Wapinski I."/>
            <person name="Roy S."/>
            <person name="Lin M.F."/>
            <person name="Heiman D.I."/>
            <person name="Young S.K."/>
            <person name="Furuya K."/>
            <person name="Guo Y."/>
            <person name="Pidoux A."/>
            <person name="Chen H.M."/>
            <person name="Robbertse B."/>
            <person name="Goldberg J.M."/>
            <person name="Aoki K."/>
            <person name="Bayne E.H."/>
            <person name="Berlin A.M."/>
            <person name="Desjardins C.A."/>
            <person name="Dobbs E."/>
            <person name="Dukaj L."/>
            <person name="Fan L."/>
            <person name="FitzGerald M.G."/>
            <person name="French C."/>
            <person name="Gujja S."/>
            <person name="Hansen K."/>
            <person name="Keifenheim D."/>
            <person name="Levin J.Z."/>
            <person name="Mosher R.A."/>
            <person name="Mueller C.A."/>
            <person name="Pfiffner J."/>
            <person name="Priest M."/>
            <person name="Russ C."/>
            <person name="Smialowska A."/>
            <person name="Swoboda P."/>
            <person name="Sykes S.M."/>
            <person name="Vaughn M."/>
            <person name="Vengrova S."/>
            <person name="Yoder R."/>
            <person name="Zeng Q."/>
            <person name="Allshire R."/>
            <person name="Baulcombe D."/>
            <person name="Birren B.W."/>
            <person name="Brown W."/>
            <person name="Ekwall K."/>
            <person name="Kellis M."/>
            <person name="Leatherwood J."/>
            <person name="Levin H."/>
            <person name="Margalit H."/>
            <person name="Martienssen R."/>
            <person name="Nieduszynski C.A."/>
            <person name="Spatafora J.W."/>
            <person name="Friedman N."/>
            <person name="Dalgaard J.Z."/>
            <person name="Baumann P."/>
            <person name="Niki H."/>
            <person name="Regev A."/>
            <person name="Nusbaum C."/>
        </authorList>
    </citation>
    <scope>NUCLEOTIDE SEQUENCE [LARGE SCALE GENOMIC DNA]</scope>
    <source>
        <strain evidence="15">yFS275 / FY16936</strain>
    </source>
</reference>
<evidence type="ECO:0000256" key="1">
    <source>
        <dbReference type="ARBA" id="ARBA00009059"/>
    </source>
</evidence>
<feature type="non-terminal residue" evidence="13">
    <location>
        <position position="1"/>
    </location>
</feature>
<feature type="binding site" evidence="12">
    <location>
        <position position="64"/>
    </location>
    <ligand>
        <name>S-adenosyl-L-methionine</name>
        <dbReference type="ChEBI" id="CHEBI:59789"/>
    </ligand>
</feature>
<dbReference type="PANTHER" id="PTHR12753:SF0">
    <property type="entry name" value="ALPHA N-TERMINAL PROTEIN METHYLTRANSFERASE 1"/>
    <property type="match status" value="1"/>
</dbReference>
<evidence type="ECO:0000256" key="2">
    <source>
        <dbReference type="ARBA" id="ARBA00022603"/>
    </source>
</evidence>
<dbReference type="Gene3D" id="3.40.50.150">
    <property type="entry name" value="Vaccinia Virus protein VP39"/>
    <property type="match status" value="1"/>
</dbReference>
<evidence type="ECO:0000256" key="4">
    <source>
        <dbReference type="ARBA" id="ARBA00022691"/>
    </source>
</evidence>
<dbReference type="Proteomes" id="UP000001744">
    <property type="component" value="Unassembled WGS sequence"/>
</dbReference>
<dbReference type="EC" id="2.1.1.244" evidence="5"/>
<dbReference type="AlphaFoldDB" id="B6JVU2"/>
<dbReference type="Pfam" id="PF05891">
    <property type="entry name" value="Methyltransf_PK"/>
    <property type="match status" value="1"/>
</dbReference>
<dbReference type="InterPro" id="IPR029063">
    <property type="entry name" value="SAM-dependent_MTases_sf"/>
</dbReference>
<evidence type="ECO:0000256" key="5">
    <source>
        <dbReference type="ARBA" id="ARBA00039112"/>
    </source>
</evidence>
<dbReference type="CDD" id="cd02440">
    <property type="entry name" value="AdoMet_MTases"/>
    <property type="match status" value="1"/>
</dbReference>
<dbReference type="STRING" id="402676.B6JVU2"/>
<dbReference type="HOGENOM" id="CLU_055356_3_1_1"/>
<proteinExistence type="inferred from homology"/>
<evidence type="ECO:0000313" key="14">
    <source>
        <dbReference type="JaponicusDB" id="SJAG_00508"/>
    </source>
</evidence>
<keyword evidence="15" id="KW-1185">Reference proteome</keyword>
<keyword evidence="4 12" id="KW-0949">S-adenosyl-L-methionine</keyword>
<comment type="catalytic activity">
    <reaction evidence="10">
        <text>N-terminal L-alanyl-L-prolyl-L-lysyl-[protein] + 3 S-adenosyl-L-methionine = N-terminal N,N,N-trimethyl-L-alanyl-L-prolyl-L-lysyl-[protein] + 3 S-adenosyl-L-homocysteine + 3 H(+)</text>
        <dbReference type="Rhea" id="RHEA:54712"/>
        <dbReference type="Rhea" id="RHEA-COMP:13785"/>
        <dbReference type="Rhea" id="RHEA-COMP:13971"/>
        <dbReference type="ChEBI" id="CHEBI:15378"/>
        <dbReference type="ChEBI" id="CHEBI:57856"/>
        <dbReference type="ChEBI" id="CHEBI:59789"/>
        <dbReference type="ChEBI" id="CHEBI:138057"/>
        <dbReference type="ChEBI" id="CHEBI:138315"/>
        <dbReference type="EC" id="2.1.1.244"/>
    </reaction>
</comment>
<comment type="catalytic activity">
    <reaction evidence="9">
        <text>N-terminal L-prolyl-L-prolyl-L-lysyl-[protein] + 2 S-adenosyl-L-methionine = N-terminal N,N-dimethyl-L-prolyl-L-prolyl-L-lysyl-[protein] + 2 S-adenosyl-L-homocysteine + 2 H(+)</text>
        <dbReference type="Rhea" id="RHEA:54736"/>
        <dbReference type="Rhea" id="RHEA-COMP:13787"/>
        <dbReference type="Rhea" id="RHEA-COMP:13974"/>
        <dbReference type="ChEBI" id="CHEBI:15378"/>
        <dbReference type="ChEBI" id="CHEBI:57856"/>
        <dbReference type="ChEBI" id="CHEBI:59789"/>
        <dbReference type="ChEBI" id="CHEBI:138059"/>
        <dbReference type="ChEBI" id="CHEBI:138318"/>
        <dbReference type="EC" id="2.1.1.244"/>
    </reaction>
</comment>
<sequence>MTNTNFYKDAVEYWTKIEPTVDGMLGGFGRGRIPRVDALASRQFLNRLKSRWQDIQPAVAADCGAGIGRVTENVLLSFFQHVDLVEPIPKFLDTAKEQLKEKPCDFFCTGLEKWTPEHGKYAVIWNQWCLSHLTDEDLLAYLVRAQKALVPNGVICVKENIAHFKDCFDEQDSSVTRTEASYKQIFQKAGLEVVQEALQHGFPDDLFPVKMFALVPKQASQRKEC</sequence>
<dbReference type="eggNOG" id="KOG3178">
    <property type="taxonomic scope" value="Eukaryota"/>
</dbReference>
<dbReference type="GO" id="GO:0002181">
    <property type="term" value="P:cytoplasmic translation"/>
    <property type="evidence" value="ECO:0000318"/>
    <property type="project" value="GO_Central"/>
</dbReference>
<comment type="catalytic activity">
    <reaction evidence="8">
        <text>N-terminal L-seryl-L-prolyl-L-lysyl-[protein] + 3 S-adenosyl-L-methionine = N-terminal N,N,N-trimethyl-L-seryl-L-prolyl-L-lysyl-[protein] + 3 S-adenosyl-L-homocysteine + 3 H(+)</text>
        <dbReference type="Rhea" id="RHEA:54724"/>
        <dbReference type="Rhea" id="RHEA-COMP:13789"/>
        <dbReference type="Rhea" id="RHEA-COMP:13973"/>
        <dbReference type="ChEBI" id="CHEBI:15378"/>
        <dbReference type="ChEBI" id="CHEBI:57856"/>
        <dbReference type="ChEBI" id="CHEBI:59789"/>
        <dbReference type="ChEBI" id="CHEBI:138061"/>
        <dbReference type="ChEBI" id="CHEBI:138317"/>
        <dbReference type="EC" id="2.1.1.244"/>
    </reaction>
</comment>
<name>B6JVU2_SCHJY</name>
<dbReference type="OMA" id="ETYYCFN"/>
<comment type="similarity">
    <text evidence="1">Belongs to the methyltransferase superfamily. NTM1 family.</text>
</comment>
<dbReference type="SUPFAM" id="SSF53335">
    <property type="entry name" value="S-adenosyl-L-methionine-dependent methyltransferases"/>
    <property type="match status" value="1"/>
</dbReference>
<evidence type="ECO:0000256" key="3">
    <source>
        <dbReference type="ARBA" id="ARBA00022679"/>
    </source>
</evidence>
<dbReference type="JaponicusDB" id="SJAG_00508">
    <property type="gene designation" value="tae1"/>
</dbReference>
<dbReference type="PANTHER" id="PTHR12753">
    <property type="entry name" value="AD-003 - RELATED"/>
    <property type="match status" value="1"/>
</dbReference>
<evidence type="ECO:0000256" key="6">
    <source>
        <dbReference type="ARBA" id="ARBA00039449"/>
    </source>
</evidence>
<dbReference type="VEuPathDB" id="FungiDB:SJAG_00508"/>
<dbReference type="GO" id="GO:0005737">
    <property type="term" value="C:cytoplasm"/>
    <property type="evidence" value="ECO:0000318"/>
    <property type="project" value="GO_Central"/>
</dbReference>
<dbReference type="GeneID" id="7048007"/>
<dbReference type="InterPro" id="IPR008576">
    <property type="entry name" value="MeTrfase_NTM1"/>
</dbReference>
<feature type="binding site" evidence="12">
    <location>
        <position position="127"/>
    </location>
    <ligand>
        <name>S-adenosyl-L-methionine</name>
        <dbReference type="ChEBI" id="CHEBI:59789"/>
    </ligand>
</feature>
<dbReference type="GO" id="GO:0071885">
    <property type="term" value="F:N-terminal protein N-methyltransferase activity"/>
    <property type="evidence" value="ECO:0000318"/>
    <property type="project" value="GO_Central"/>
</dbReference>
<feature type="binding site" evidence="12">
    <location>
        <position position="69"/>
    </location>
    <ligand>
        <name>S-adenosyl-L-methionine</name>
        <dbReference type="ChEBI" id="CHEBI:59789"/>
    </ligand>
</feature>
<protein>
    <recommendedName>
        <fullName evidence="6">Alpha N-terminal protein methyltransferase 1</fullName>
        <ecNumber evidence="5">2.1.1.244</ecNumber>
    </recommendedName>
    <alternativeName>
        <fullName evidence="11">Translation associated element 1</fullName>
    </alternativeName>
    <alternativeName>
        <fullName evidence="7">X-Pro-Lys N-terminal protein methyltransferase 1</fullName>
    </alternativeName>
</protein>
<dbReference type="FunFam" id="3.40.50.150:FF:000025">
    <property type="entry name" value="N-terminal Xaa-Pro-Lys N-methyltransferase 1"/>
    <property type="match status" value="1"/>
</dbReference>
<evidence type="ECO:0000256" key="12">
    <source>
        <dbReference type="PIRSR" id="PIRSR016958-1"/>
    </source>
</evidence>